<dbReference type="GO" id="GO:0006457">
    <property type="term" value="P:protein folding"/>
    <property type="evidence" value="ECO:0007669"/>
    <property type="project" value="TreeGrafter"/>
</dbReference>
<dbReference type="FunFam" id="1.20.58.120:FF:000010">
    <property type="entry name" value="BAG family molecular chaperone regulator 6"/>
    <property type="match status" value="1"/>
</dbReference>
<reference evidence="4" key="2">
    <citation type="journal article" date="2015" name="Data Brief">
        <title>Shoot transcriptome of the giant reed, Arundo donax.</title>
        <authorList>
            <person name="Barrero R.A."/>
            <person name="Guerrero F.D."/>
            <person name="Moolhuijzen P."/>
            <person name="Goolsby J.A."/>
            <person name="Tidwell J."/>
            <person name="Bellgard S.E."/>
            <person name="Bellgard M.I."/>
        </authorList>
    </citation>
    <scope>NUCLEOTIDE SEQUENCE</scope>
    <source>
        <tissue evidence="4">Shoot tissue taken approximately 20 cm above the soil surface</tissue>
    </source>
</reference>
<evidence type="ECO:0000313" key="4">
    <source>
        <dbReference type="EMBL" id="JAD38833.1"/>
    </source>
</evidence>
<name>A0A0A8ZMB3_ARUDO</name>
<dbReference type="PROSITE" id="PS50096">
    <property type="entry name" value="IQ"/>
    <property type="match status" value="1"/>
</dbReference>
<feature type="compositionally biased region" description="Basic and acidic residues" evidence="2">
    <location>
        <begin position="579"/>
        <end position="595"/>
    </location>
</feature>
<proteinExistence type="predicted"/>
<dbReference type="GO" id="GO:0051087">
    <property type="term" value="F:protein-folding chaperone binding"/>
    <property type="evidence" value="ECO:0007669"/>
    <property type="project" value="InterPro"/>
</dbReference>
<feature type="region of interest" description="Disordered" evidence="2">
    <location>
        <begin position="914"/>
        <end position="935"/>
    </location>
</feature>
<reference evidence="4" key="1">
    <citation type="submission" date="2014-09" db="EMBL/GenBank/DDBJ databases">
        <authorList>
            <person name="Magalhaes I.L.F."/>
            <person name="Oliveira U."/>
            <person name="Santos F.R."/>
            <person name="Vidigal T.H.D.A."/>
            <person name="Brescovit A.D."/>
            <person name="Santos A.J."/>
        </authorList>
    </citation>
    <scope>NUCLEOTIDE SEQUENCE</scope>
    <source>
        <tissue evidence="4">Shoot tissue taken approximately 20 cm above the soil surface</tissue>
    </source>
</reference>
<feature type="compositionally biased region" description="Basic and acidic residues" evidence="2">
    <location>
        <begin position="187"/>
        <end position="200"/>
    </location>
</feature>
<feature type="compositionally biased region" description="Basic and acidic residues" evidence="2">
    <location>
        <begin position="837"/>
        <end position="854"/>
    </location>
</feature>
<feature type="compositionally biased region" description="Polar residues" evidence="2">
    <location>
        <begin position="32"/>
        <end position="42"/>
    </location>
</feature>
<dbReference type="GO" id="GO:0009506">
    <property type="term" value="C:plasmodesma"/>
    <property type="evidence" value="ECO:0007669"/>
    <property type="project" value="TreeGrafter"/>
</dbReference>
<feature type="compositionally biased region" description="Basic and acidic residues" evidence="2">
    <location>
        <begin position="457"/>
        <end position="483"/>
    </location>
</feature>
<dbReference type="PROSITE" id="PS51035">
    <property type="entry name" value="BAG"/>
    <property type="match status" value="1"/>
</dbReference>
<feature type="compositionally biased region" description="Polar residues" evidence="2">
    <location>
        <begin position="775"/>
        <end position="784"/>
    </location>
</feature>
<feature type="region of interest" description="Disordered" evidence="2">
    <location>
        <begin position="757"/>
        <end position="787"/>
    </location>
</feature>
<feature type="region of interest" description="Disordered" evidence="2">
    <location>
        <begin position="348"/>
        <end position="373"/>
    </location>
</feature>
<dbReference type="InterPro" id="IPR036533">
    <property type="entry name" value="BAG_dom_sf"/>
</dbReference>
<organism evidence="4">
    <name type="scientific">Arundo donax</name>
    <name type="common">Giant reed</name>
    <name type="synonym">Donax arundinaceus</name>
    <dbReference type="NCBI Taxonomy" id="35708"/>
    <lineage>
        <taxon>Eukaryota</taxon>
        <taxon>Viridiplantae</taxon>
        <taxon>Streptophyta</taxon>
        <taxon>Embryophyta</taxon>
        <taxon>Tracheophyta</taxon>
        <taxon>Spermatophyta</taxon>
        <taxon>Magnoliopsida</taxon>
        <taxon>Liliopsida</taxon>
        <taxon>Poales</taxon>
        <taxon>Poaceae</taxon>
        <taxon>PACMAD clade</taxon>
        <taxon>Arundinoideae</taxon>
        <taxon>Arundineae</taxon>
        <taxon>Arundo</taxon>
    </lineage>
</organism>
<evidence type="ECO:0000256" key="2">
    <source>
        <dbReference type="SAM" id="MobiDB-lite"/>
    </source>
</evidence>
<dbReference type="SUPFAM" id="SSF63491">
    <property type="entry name" value="BAG domain"/>
    <property type="match status" value="1"/>
</dbReference>
<feature type="compositionally biased region" description="Polar residues" evidence="2">
    <location>
        <begin position="667"/>
        <end position="686"/>
    </location>
</feature>
<feature type="compositionally biased region" description="Basic and acidic residues" evidence="2">
    <location>
        <begin position="687"/>
        <end position="699"/>
    </location>
</feature>
<protein>
    <recommendedName>
        <fullName evidence="3">BAG domain-containing protein</fullName>
    </recommendedName>
</protein>
<feature type="compositionally biased region" description="Basic and acidic residues" evidence="2">
    <location>
        <begin position="108"/>
        <end position="121"/>
    </location>
</feature>
<feature type="region of interest" description="Disordered" evidence="2">
    <location>
        <begin position="566"/>
        <end position="595"/>
    </location>
</feature>
<feature type="compositionally biased region" description="Polar residues" evidence="2">
    <location>
        <begin position="821"/>
        <end position="830"/>
    </location>
</feature>
<keyword evidence="1" id="KW-0143">Chaperone</keyword>
<feature type="compositionally biased region" description="Polar residues" evidence="2">
    <location>
        <begin position="621"/>
        <end position="631"/>
    </location>
</feature>
<dbReference type="SMART" id="SM00264">
    <property type="entry name" value="BAG"/>
    <property type="match status" value="1"/>
</dbReference>
<feature type="region of interest" description="Disordered" evidence="2">
    <location>
        <begin position="800"/>
        <end position="874"/>
    </location>
</feature>
<dbReference type="Gene3D" id="1.20.58.120">
    <property type="entry name" value="BAG domain"/>
    <property type="match status" value="1"/>
</dbReference>
<feature type="compositionally biased region" description="Basic and acidic residues" evidence="2">
    <location>
        <begin position="389"/>
        <end position="401"/>
    </location>
</feature>
<feature type="compositionally biased region" description="Basic and acidic residues" evidence="2">
    <location>
        <begin position="1"/>
        <end position="30"/>
    </location>
</feature>
<feature type="region of interest" description="Disordered" evidence="2">
    <location>
        <begin position="621"/>
        <end position="736"/>
    </location>
</feature>
<feature type="compositionally biased region" description="Polar residues" evidence="2">
    <location>
        <begin position="488"/>
        <end position="499"/>
    </location>
</feature>
<feature type="compositionally biased region" description="Polar residues" evidence="2">
    <location>
        <begin position="151"/>
        <end position="177"/>
    </location>
</feature>
<feature type="compositionally biased region" description="Polar residues" evidence="2">
    <location>
        <begin position="124"/>
        <end position="135"/>
    </location>
</feature>
<dbReference type="InterPro" id="IPR040400">
    <property type="entry name" value="BAG5/6/7/8"/>
</dbReference>
<dbReference type="AlphaFoldDB" id="A0A0A8ZMB3"/>
<feature type="region of interest" description="Disordered" evidence="2">
    <location>
        <begin position="389"/>
        <end position="423"/>
    </location>
</feature>
<dbReference type="PANTHER" id="PTHR33322">
    <property type="entry name" value="BAG DOMAIN CONTAINING PROTEIN, EXPRESSED"/>
    <property type="match status" value="1"/>
</dbReference>
<dbReference type="PANTHER" id="PTHR33322:SF16">
    <property type="entry name" value="BAG FAMILY MOLECULAR CHAPERONE REGULATOR 6"/>
    <property type="match status" value="1"/>
</dbReference>
<dbReference type="InterPro" id="IPR003103">
    <property type="entry name" value="BAG_domain"/>
</dbReference>
<dbReference type="EMBL" id="GBRH01259062">
    <property type="protein sequence ID" value="JAD38833.1"/>
    <property type="molecule type" value="Transcribed_RNA"/>
</dbReference>
<feature type="compositionally biased region" description="Basic and acidic residues" evidence="2">
    <location>
        <begin position="136"/>
        <end position="149"/>
    </location>
</feature>
<accession>A0A0A8ZMB3</accession>
<evidence type="ECO:0000256" key="1">
    <source>
        <dbReference type="ARBA" id="ARBA00023186"/>
    </source>
</evidence>
<feature type="region of interest" description="Disordered" evidence="2">
    <location>
        <begin position="1"/>
        <end position="200"/>
    </location>
</feature>
<feature type="region of interest" description="Disordered" evidence="2">
    <location>
        <begin position="444"/>
        <end position="499"/>
    </location>
</feature>
<evidence type="ECO:0000259" key="3">
    <source>
        <dbReference type="PROSITE" id="PS51035"/>
    </source>
</evidence>
<sequence length="935" mass="102049">MPEKETDEKKPSVSEKEEVKKASNAEKEGVNGKTSHGESSTTKHSKLPPICLRVDPLPRKKSRNGSSRSPSPPTRNDADKAKKDVKEAQSQNLEPKQSDTNKHITVSELKEKLPDEAKKGMELSSDTVQASSTSKDGQKEEVPTSKDDQEVQASSTSIKAQETSPVKSLQGGSTQENAGAESLQGGDKSRNDDDEIKVQSEASKDYARLCRIDLSEPDAAVRIQSAYRGYDVRRWQPLDKLRKIRDVHEQMQGVSRQLESLEASSKKPTEKEQVAIGETIMNLLLKLDTIQGLHPSVREARKSVARELICLQEKLDSLCKQPSGESNCTSSNNEELERARSVIQTVAPTSTVEASVEEDARRLYEEPSSMESMKLCDTAPSDVSKELRQVADPNEQKHQIEESSATTMEEAPDEGKAAAQVEQQGASLMDITSDEVLLGCSTSEKHQIEESNGIAKEAPEEDKAARRSDELEARLVDSMEPLHDAASSGDSSELKQCTDSTEQILHAEELNAWVSPAATEDNCTAAMSTSSVENVDATDKDGPIEGQVQEAAVVETLELNNKISRAEEDQQKESSAADAHLEDSSVPLKDAKPHQYDPLLSIDSVMSNVDDQPEEARDINVQEQVADITQDSTKEPDGTPEASTNDIEFVASADVEKPLQAPLLEPTSESDSATEPTVHSDVSGTDDSPHMDQKNEVTVDHLTVVSANGDEPLLEATRKEPNIQEGHPNLAEEADDTRAETILPELDPCELSCAHEMKVSSESQTDSQNDHVCLDSSSTDVQASETDECTKTLKEALVGATGADSAEEIGVQVPEAGECNESWNHAPTSDSAEEEADNPKKEDMRMQTETKASEEAFSASATPGSLKDNDEKRLAQENRKLKELLQKILASGNDQMGVITDLSEKVKVLERKLARKKRPKVRVHRPARHATAKVH</sequence>
<feature type="compositionally biased region" description="Basic and acidic residues" evidence="2">
    <location>
        <begin position="76"/>
        <end position="87"/>
    </location>
</feature>
<dbReference type="Pfam" id="PF02179">
    <property type="entry name" value="BAG"/>
    <property type="match status" value="1"/>
</dbReference>
<feature type="domain" description="BAG" evidence="3">
    <location>
        <begin position="243"/>
        <end position="319"/>
    </location>
</feature>